<comment type="caution">
    <text evidence="1">The sequence shown here is derived from an EMBL/GenBank/DDBJ whole genome shotgun (WGS) entry which is preliminary data.</text>
</comment>
<proteinExistence type="predicted"/>
<keyword evidence="2" id="KW-1185">Reference proteome</keyword>
<reference evidence="1" key="1">
    <citation type="submission" date="2023-11" db="EMBL/GenBank/DDBJ databases">
        <authorList>
            <person name="Poullet M."/>
        </authorList>
    </citation>
    <scope>NUCLEOTIDE SEQUENCE</scope>
    <source>
        <strain evidence="1">E1834</strain>
    </source>
</reference>
<organism evidence="1 2">
    <name type="scientific">Meloidogyne enterolobii</name>
    <name type="common">Root-knot nematode worm</name>
    <name type="synonym">Meloidogyne mayaguensis</name>
    <dbReference type="NCBI Taxonomy" id="390850"/>
    <lineage>
        <taxon>Eukaryota</taxon>
        <taxon>Metazoa</taxon>
        <taxon>Ecdysozoa</taxon>
        <taxon>Nematoda</taxon>
        <taxon>Chromadorea</taxon>
        <taxon>Rhabditida</taxon>
        <taxon>Tylenchina</taxon>
        <taxon>Tylenchomorpha</taxon>
        <taxon>Tylenchoidea</taxon>
        <taxon>Meloidogynidae</taxon>
        <taxon>Meloidogyninae</taxon>
        <taxon>Meloidogyne</taxon>
    </lineage>
</organism>
<evidence type="ECO:0000313" key="1">
    <source>
        <dbReference type="EMBL" id="CAK5007684.1"/>
    </source>
</evidence>
<dbReference type="EMBL" id="CAVMJV010000001">
    <property type="protein sequence ID" value="CAK5007684.1"/>
    <property type="molecule type" value="Genomic_DNA"/>
</dbReference>
<dbReference type="Proteomes" id="UP001497535">
    <property type="component" value="Unassembled WGS sequence"/>
</dbReference>
<evidence type="ECO:0000313" key="2">
    <source>
        <dbReference type="Proteomes" id="UP001497535"/>
    </source>
</evidence>
<accession>A0ACB0XLM0</accession>
<sequence length="190" mass="21063">MDQQTLNENSTAVLLPHFLQKYLGGASFLDIGPFYYVYMVSLVIFCTNAINIIAGINGVEVGQSLVITASIAVFNTIQVIRSIDSIQLWHHVLSLCFILPFIGTSTALFIINKYPAKAFVGDTYCYWAGMTIAVSALTGRFSKTLLLFLLPQVNFVILFLNSFLDNKFHFFLPTTLSFNSLSSASTSTFK</sequence>
<gene>
    <name evidence="1" type="ORF">MENTE1834_LOCUS848</name>
</gene>
<name>A0ACB0XLM0_MELEN</name>
<protein>
    <submittedName>
        <fullName evidence="1">Uncharacterized protein</fullName>
    </submittedName>
</protein>